<dbReference type="PROSITE" id="PS50811">
    <property type="entry name" value="WRKY"/>
    <property type="match status" value="1"/>
</dbReference>
<name>A0A6G8R7J2_ISATI</name>
<dbReference type="SMART" id="SM00774">
    <property type="entry name" value="WRKY"/>
    <property type="match status" value="1"/>
</dbReference>
<organism evidence="8">
    <name type="scientific">Isatis tinctoria</name>
    <name type="common">Dyer's woad</name>
    <name type="synonym">Isatis indigotica</name>
    <dbReference type="NCBI Taxonomy" id="161756"/>
    <lineage>
        <taxon>Eukaryota</taxon>
        <taxon>Viridiplantae</taxon>
        <taxon>Streptophyta</taxon>
        <taxon>Embryophyta</taxon>
        <taxon>Tracheophyta</taxon>
        <taxon>Spermatophyta</taxon>
        <taxon>Magnoliopsida</taxon>
        <taxon>eudicotyledons</taxon>
        <taxon>Gunneridae</taxon>
        <taxon>Pentapetalae</taxon>
        <taxon>rosids</taxon>
        <taxon>malvids</taxon>
        <taxon>Brassicales</taxon>
        <taxon>Brassicaceae</taxon>
        <taxon>Isatideae</taxon>
        <taxon>Isatis</taxon>
    </lineage>
</organism>
<evidence type="ECO:0000256" key="4">
    <source>
        <dbReference type="ARBA" id="ARBA00023163"/>
    </source>
</evidence>
<comment type="subcellular location">
    <subcellularLocation>
        <location evidence="1">Nucleus</location>
    </subcellularLocation>
</comment>
<feature type="region of interest" description="Disordered" evidence="6">
    <location>
        <begin position="202"/>
        <end position="230"/>
    </location>
</feature>
<keyword evidence="2" id="KW-0805">Transcription regulation</keyword>
<dbReference type="InterPro" id="IPR044810">
    <property type="entry name" value="WRKY_plant"/>
</dbReference>
<dbReference type="Gene3D" id="2.20.25.80">
    <property type="entry name" value="WRKY domain"/>
    <property type="match status" value="1"/>
</dbReference>
<keyword evidence="3" id="KW-0238">DNA-binding</keyword>
<evidence type="ECO:0000259" key="7">
    <source>
        <dbReference type="PROSITE" id="PS50811"/>
    </source>
</evidence>
<sequence length="323" mass="36560">MAEVELSEWTRRYGNNAVDELFLNEPLLFFLPQEQHLTLMPNEDSITKQVVPSKLDSGPRIQDTTDALAMVQPLTHPVQQISKSEFPILGRSTLSKVDRYTFKVTNTCNGMSDDGYKWRKYGQKSIKNSPNPRSYYKCTNPICNAKKQVERSVDEPNTYIITYEGFHLHFTYPFFLSNSTHRPNKKPKILKHDANFVINQKSQTQEENKQAELVEPTHQSHPAHEAHGNTPANLEDELFFPLDQCWQRQGLLEDVVAPAMNNIPTNDGVLAASWSSLSSYTSSSCSSCRTSSPPLSPSTISWTTNSNDGFSDEILELIVSRKT</sequence>
<evidence type="ECO:0000256" key="5">
    <source>
        <dbReference type="ARBA" id="ARBA00023242"/>
    </source>
</evidence>
<protein>
    <submittedName>
        <fullName evidence="8">WRKY2 transcription factor</fullName>
    </submittedName>
</protein>
<dbReference type="GO" id="GO:0003700">
    <property type="term" value="F:DNA-binding transcription factor activity"/>
    <property type="evidence" value="ECO:0007669"/>
    <property type="project" value="InterPro"/>
</dbReference>
<keyword evidence="4" id="KW-0804">Transcription</keyword>
<reference evidence="8" key="1">
    <citation type="journal article" date="2020" name="Acta Pharm. Sin. B (APSB)">
        <title>IiWRKY34 positively regulates yield, lignan biosynthesis and stress tolerance in Isatis indigotica.</title>
        <authorList>
            <person name="Xiao Y."/>
            <person name="Feng J."/>
            <person name="Li Q."/>
            <person name="Zhou Y."/>
            <person name="Bu Q."/>
            <person name="Zhou J."/>
            <person name="Tan H."/>
            <person name="Yang Y."/>
            <person name="Zhang L."/>
            <person name="Chen W."/>
        </authorList>
    </citation>
    <scope>NUCLEOTIDE SEQUENCE</scope>
</reference>
<dbReference type="Pfam" id="PF03106">
    <property type="entry name" value="WRKY"/>
    <property type="match status" value="1"/>
</dbReference>
<accession>A0A6G8R7J2</accession>
<dbReference type="PANTHER" id="PTHR31221">
    <property type="entry name" value="WRKY TRANSCRIPTION FACTOR PROTEIN 1-RELATED"/>
    <property type="match status" value="1"/>
</dbReference>
<feature type="domain" description="WRKY" evidence="7">
    <location>
        <begin position="107"/>
        <end position="169"/>
    </location>
</feature>
<dbReference type="PANTHER" id="PTHR31221:SF42">
    <property type="entry name" value="WRKY TRANSCRIPTION FACTOR 49-RELATED"/>
    <property type="match status" value="1"/>
</dbReference>
<dbReference type="InterPro" id="IPR003657">
    <property type="entry name" value="WRKY_dom"/>
</dbReference>
<dbReference type="InterPro" id="IPR036576">
    <property type="entry name" value="WRKY_dom_sf"/>
</dbReference>
<evidence type="ECO:0000313" key="8">
    <source>
        <dbReference type="EMBL" id="QIN97339.1"/>
    </source>
</evidence>
<evidence type="ECO:0000256" key="2">
    <source>
        <dbReference type="ARBA" id="ARBA00023015"/>
    </source>
</evidence>
<dbReference type="SUPFAM" id="SSF118290">
    <property type="entry name" value="WRKY DNA-binding domain"/>
    <property type="match status" value="1"/>
</dbReference>
<proteinExistence type="evidence at transcript level"/>
<dbReference type="EMBL" id="MN480588">
    <property type="protein sequence ID" value="QIN97339.1"/>
    <property type="molecule type" value="mRNA"/>
</dbReference>
<dbReference type="GO" id="GO:0005634">
    <property type="term" value="C:nucleus"/>
    <property type="evidence" value="ECO:0007669"/>
    <property type="project" value="UniProtKB-SubCell"/>
</dbReference>
<dbReference type="GO" id="GO:0043565">
    <property type="term" value="F:sequence-specific DNA binding"/>
    <property type="evidence" value="ECO:0007669"/>
    <property type="project" value="InterPro"/>
</dbReference>
<evidence type="ECO:0000256" key="6">
    <source>
        <dbReference type="SAM" id="MobiDB-lite"/>
    </source>
</evidence>
<dbReference type="AlphaFoldDB" id="A0A6G8R7J2"/>
<keyword evidence="5" id="KW-0539">Nucleus</keyword>
<evidence type="ECO:0000256" key="1">
    <source>
        <dbReference type="ARBA" id="ARBA00004123"/>
    </source>
</evidence>
<evidence type="ECO:0000256" key="3">
    <source>
        <dbReference type="ARBA" id="ARBA00023125"/>
    </source>
</evidence>